<dbReference type="SUPFAM" id="SSF52518">
    <property type="entry name" value="Thiamin diphosphate-binding fold (THDP-binding)"/>
    <property type="match status" value="1"/>
</dbReference>
<evidence type="ECO:0000256" key="2">
    <source>
        <dbReference type="ARBA" id="ARBA00022723"/>
    </source>
</evidence>
<keyword evidence="5" id="KW-0456">Lyase</keyword>
<dbReference type="PANTHER" id="PTHR43710">
    <property type="entry name" value="2-HYDROXYACYL-COA LYASE"/>
    <property type="match status" value="1"/>
</dbReference>
<dbReference type="Pfam" id="PF02776">
    <property type="entry name" value="TPP_enzyme_N"/>
    <property type="match status" value="1"/>
</dbReference>
<evidence type="ECO:0000256" key="1">
    <source>
        <dbReference type="ARBA" id="ARBA00001964"/>
    </source>
</evidence>
<organism evidence="8 9">
    <name type="scientific">Cordylochernes scorpioides</name>
    <dbReference type="NCBI Taxonomy" id="51811"/>
    <lineage>
        <taxon>Eukaryota</taxon>
        <taxon>Metazoa</taxon>
        <taxon>Ecdysozoa</taxon>
        <taxon>Arthropoda</taxon>
        <taxon>Chelicerata</taxon>
        <taxon>Arachnida</taxon>
        <taxon>Pseudoscorpiones</taxon>
        <taxon>Cheliferoidea</taxon>
        <taxon>Chernetidae</taxon>
        <taxon>Cordylochernes</taxon>
    </lineage>
</organism>
<evidence type="ECO:0000313" key="8">
    <source>
        <dbReference type="EMBL" id="UYV81248.1"/>
    </source>
</evidence>
<evidence type="ECO:0000313" key="9">
    <source>
        <dbReference type="Proteomes" id="UP001235939"/>
    </source>
</evidence>
<dbReference type="Proteomes" id="UP001235939">
    <property type="component" value="Chromosome 20"/>
</dbReference>
<dbReference type="CDD" id="cd07035">
    <property type="entry name" value="TPP_PYR_POX_like"/>
    <property type="match status" value="1"/>
</dbReference>
<keyword evidence="2" id="KW-0479">Metal-binding</keyword>
<dbReference type="SUPFAM" id="SSF52467">
    <property type="entry name" value="DHS-like NAD/FAD-binding domain"/>
    <property type="match status" value="1"/>
</dbReference>
<comment type="cofactor">
    <cofactor evidence="1">
        <name>thiamine diphosphate</name>
        <dbReference type="ChEBI" id="CHEBI:58937"/>
    </cofactor>
</comment>
<feature type="domain" description="Thiamine pyrophosphate enzyme central" evidence="6">
    <location>
        <begin position="309"/>
        <end position="437"/>
    </location>
</feature>
<dbReference type="Pfam" id="PF00205">
    <property type="entry name" value="TPP_enzyme_M"/>
    <property type="match status" value="1"/>
</dbReference>
<dbReference type="EMBL" id="CP092882">
    <property type="protein sequence ID" value="UYV81248.1"/>
    <property type="molecule type" value="Genomic_DNA"/>
</dbReference>
<keyword evidence="9" id="KW-1185">Reference proteome</keyword>
<evidence type="ECO:0000259" key="6">
    <source>
        <dbReference type="Pfam" id="PF00205"/>
    </source>
</evidence>
<gene>
    <name evidence="8" type="ORF">LAZ67_20000464</name>
</gene>
<name>A0ABY6LJI5_9ARAC</name>
<accession>A0ABY6LJI5</accession>
<dbReference type="Gene3D" id="3.40.50.1220">
    <property type="entry name" value="TPP-binding domain"/>
    <property type="match status" value="1"/>
</dbReference>
<dbReference type="InterPro" id="IPR029061">
    <property type="entry name" value="THDP-binding"/>
</dbReference>
<dbReference type="InterPro" id="IPR045025">
    <property type="entry name" value="HACL1-like"/>
</dbReference>
<evidence type="ECO:0000256" key="4">
    <source>
        <dbReference type="ARBA" id="ARBA00023052"/>
    </source>
</evidence>
<evidence type="ECO:0000256" key="3">
    <source>
        <dbReference type="ARBA" id="ARBA00022842"/>
    </source>
</evidence>
<sequence>MPIVTAVKPFSGLRSGHQNMVELRPEVGTSEHGQIIAECRIGVCRINEVILYLVTFRHVVDVGLLQGVEYMFGIVGVPVLEFAQVAQQCGIKYIGMRNEQAACYAASAIGYLTQRPAVCLTVSGPGLLHVLGGMANSSVNGCYINGRLYSLLGQYLLCVTLQAPDGHRRILRHRSGGDGVFPGIPPGDVTPPAAAVVACAECTTVQVEACRLYSKYSARPTEASLIPFHVEKLDVIIMGLPWLDTIAKKKVSVPQALRTSIYGSRPGPVYLDFPGSLLDQEVDLPSIVSAVVPPPPRCWAEPALIGSSLSLLRSAAHPLIILGKGAAYARVEKEALQLVERCGLPFLPTPMGKGVVPDSHPLCMGAARSRALLEADVIMLLGARLNWMLHYGRPPRFSPHVKIIQGLIQVDQNAEELHNNVRAQVAVHADLGAFLQQVSTTC</sequence>
<dbReference type="InterPro" id="IPR029035">
    <property type="entry name" value="DHS-like_NAD/FAD-binding_dom"/>
</dbReference>
<keyword evidence="4" id="KW-0786">Thiamine pyrophosphate</keyword>
<reference evidence="8 9" key="1">
    <citation type="submission" date="2022-01" db="EMBL/GenBank/DDBJ databases">
        <title>A chromosomal length assembly of Cordylochernes scorpioides.</title>
        <authorList>
            <person name="Zeh D."/>
            <person name="Zeh J."/>
        </authorList>
    </citation>
    <scope>NUCLEOTIDE SEQUENCE [LARGE SCALE GENOMIC DNA]</scope>
    <source>
        <strain evidence="8">IN4F17</strain>
        <tissue evidence="8">Whole Body</tissue>
    </source>
</reference>
<dbReference type="InterPro" id="IPR012001">
    <property type="entry name" value="Thiamin_PyroP_enz_TPP-bd_dom"/>
</dbReference>
<keyword evidence="3" id="KW-0460">Magnesium</keyword>
<dbReference type="InterPro" id="IPR012000">
    <property type="entry name" value="Thiamin_PyroP_enz_cen_dom"/>
</dbReference>
<protein>
    <submittedName>
        <fullName evidence="8">HACL1</fullName>
    </submittedName>
</protein>
<feature type="domain" description="Thiamine pyrophosphate enzyme N-terminal TPP-binding" evidence="7">
    <location>
        <begin position="66"/>
        <end position="141"/>
    </location>
</feature>
<dbReference type="PANTHER" id="PTHR43710:SF2">
    <property type="entry name" value="2-HYDROXYACYL-COA LYASE 1"/>
    <property type="match status" value="1"/>
</dbReference>
<evidence type="ECO:0000259" key="7">
    <source>
        <dbReference type="Pfam" id="PF02776"/>
    </source>
</evidence>
<proteinExistence type="predicted"/>
<dbReference type="Gene3D" id="3.40.50.970">
    <property type="match status" value="1"/>
</dbReference>
<evidence type="ECO:0000256" key="5">
    <source>
        <dbReference type="ARBA" id="ARBA00023239"/>
    </source>
</evidence>